<organism evidence="1 2">
    <name type="scientific">Pluteus cervinus</name>
    <dbReference type="NCBI Taxonomy" id="181527"/>
    <lineage>
        <taxon>Eukaryota</taxon>
        <taxon>Fungi</taxon>
        <taxon>Dikarya</taxon>
        <taxon>Basidiomycota</taxon>
        <taxon>Agaricomycotina</taxon>
        <taxon>Agaricomycetes</taxon>
        <taxon>Agaricomycetidae</taxon>
        <taxon>Agaricales</taxon>
        <taxon>Pluteineae</taxon>
        <taxon>Pluteaceae</taxon>
        <taxon>Pluteus</taxon>
    </lineage>
</organism>
<protein>
    <submittedName>
        <fullName evidence="1">Uncharacterized protein</fullName>
    </submittedName>
</protein>
<dbReference type="Proteomes" id="UP000308600">
    <property type="component" value="Unassembled WGS sequence"/>
</dbReference>
<evidence type="ECO:0000313" key="2">
    <source>
        <dbReference type="Proteomes" id="UP000308600"/>
    </source>
</evidence>
<keyword evidence="2" id="KW-1185">Reference proteome</keyword>
<evidence type="ECO:0000313" key="1">
    <source>
        <dbReference type="EMBL" id="TFK57779.1"/>
    </source>
</evidence>
<dbReference type="EMBL" id="ML210077">
    <property type="protein sequence ID" value="TFK57779.1"/>
    <property type="molecule type" value="Genomic_DNA"/>
</dbReference>
<name>A0ACD2ZWM8_9AGAR</name>
<accession>A0ACD2ZWM8</accession>
<proteinExistence type="predicted"/>
<reference evidence="1 2" key="1">
    <citation type="journal article" date="2019" name="Nat. Ecol. Evol.">
        <title>Megaphylogeny resolves global patterns of mushroom evolution.</title>
        <authorList>
            <person name="Varga T."/>
            <person name="Krizsan K."/>
            <person name="Foldi C."/>
            <person name="Dima B."/>
            <person name="Sanchez-Garcia M."/>
            <person name="Sanchez-Ramirez S."/>
            <person name="Szollosi G.J."/>
            <person name="Szarkandi J.G."/>
            <person name="Papp V."/>
            <person name="Albert L."/>
            <person name="Andreopoulos W."/>
            <person name="Angelini C."/>
            <person name="Antonin V."/>
            <person name="Barry K.W."/>
            <person name="Bougher N.L."/>
            <person name="Buchanan P."/>
            <person name="Buyck B."/>
            <person name="Bense V."/>
            <person name="Catcheside P."/>
            <person name="Chovatia M."/>
            <person name="Cooper J."/>
            <person name="Damon W."/>
            <person name="Desjardin D."/>
            <person name="Finy P."/>
            <person name="Geml J."/>
            <person name="Haridas S."/>
            <person name="Hughes K."/>
            <person name="Justo A."/>
            <person name="Karasinski D."/>
            <person name="Kautmanova I."/>
            <person name="Kiss B."/>
            <person name="Kocsube S."/>
            <person name="Kotiranta H."/>
            <person name="LaButti K.M."/>
            <person name="Lechner B.E."/>
            <person name="Liimatainen K."/>
            <person name="Lipzen A."/>
            <person name="Lukacs Z."/>
            <person name="Mihaltcheva S."/>
            <person name="Morgado L.N."/>
            <person name="Niskanen T."/>
            <person name="Noordeloos M.E."/>
            <person name="Ohm R.A."/>
            <person name="Ortiz-Santana B."/>
            <person name="Ovrebo C."/>
            <person name="Racz N."/>
            <person name="Riley R."/>
            <person name="Savchenko A."/>
            <person name="Shiryaev A."/>
            <person name="Soop K."/>
            <person name="Spirin V."/>
            <person name="Szebenyi C."/>
            <person name="Tomsovsky M."/>
            <person name="Tulloss R.E."/>
            <person name="Uehling J."/>
            <person name="Grigoriev I.V."/>
            <person name="Vagvolgyi C."/>
            <person name="Papp T."/>
            <person name="Martin F.M."/>
            <person name="Miettinen O."/>
            <person name="Hibbett D.S."/>
            <person name="Nagy L.G."/>
        </authorList>
    </citation>
    <scope>NUCLEOTIDE SEQUENCE [LARGE SCALE GENOMIC DNA]</scope>
    <source>
        <strain evidence="1 2">NL-1719</strain>
    </source>
</reference>
<gene>
    <name evidence="1" type="ORF">BDN72DRAFT_851963</name>
</gene>
<sequence length="114" mass="12108">MDPNFSSFNTNPQHANNSDNKDHISIGSVNITYAPNASGTSAGPPPALPTVAGSSVTIGTLELNAPNSNIIVNMGEPTNAPSCSCSCGRWMLFVARRVFFVARRIVLTARELFL</sequence>